<dbReference type="Proteomes" id="UP000306758">
    <property type="component" value="Unassembled WGS sequence"/>
</dbReference>
<protein>
    <submittedName>
        <fullName evidence="3">Phage baseplate assembly protein V</fullName>
    </submittedName>
</protein>
<reference evidence="3 4" key="1">
    <citation type="journal article" date="2019" name="Vet. Microbiol.">
        <title>Development of multi locus sequence typing (MLST) of Rodentibacter pneumotropicus.</title>
        <authorList>
            <person name="Adhikary S."/>
            <person name="Bisgaard M."/>
            <person name="Boot R."/>
            <person name="Benga L."/>
            <person name="Nicklas W."/>
            <person name="Christensen H."/>
        </authorList>
    </citation>
    <scope>NUCLEOTIDE SEQUENCE [LARGE SCALE GENOMIC DNA]</scope>
    <source>
        <strain evidence="3 4">Ac84</strain>
    </source>
</reference>
<dbReference type="NCBIfam" id="TIGR01644">
    <property type="entry name" value="phage_P2_V"/>
    <property type="match status" value="1"/>
</dbReference>
<comment type="caution">
    <text evidence="3">The sequence shown here is derived from an EMBL/GenBank/DDBJ whole genome shotgun (WGS) entry which is preliminary data.</text>
</comment>
<feature type="compositionally biased region" description="Polar residues" evidence="1">
    <location>
        <begin position="173"/>
        <end position="185"/>
    </location>
</feature>
<dbReference type="EMBL" id="QXNI01000014">
    <property type="protein sequence ID" value="THA10506.1"/>
    <property type="molecule type" value="Genomic_DNA"/>
</dbReference>
<dbReference type="RefSeq" id="WP_136123168.1">
    <property type="nucleotide sequence ID" value="NZ_QXNI01000014.1"/>
</dbReference>
<feature type="domain" description="Bacteriophage Mu Gp45 N-terminal" evidence="2">
    <location>
        <begin position="24"/>
        <end position="90"/>
    </location>
</feature>
<evidence type="ECO:0000313" key="3">
    <source>
        <dbReference type="EMBL" id="THA10506.1"/>
    </source>
</evidence>
<gene>
    <name evidence="3" type="ORF">D3M78_03110</name>
</gene>
<proteinExistence type="predicted"/>
<dbReference type="InterPro" id="IPR044033">
    <property type="entry name" value="GpV-like_apex"/>
</dbReference>
<dbReference type="PIRSF" id="PIRSF012337">
    <property type="entry name" value="gp45"/>
    <property type="match status" value="1"/>
</dbReference>
<organism evidence="3 4">
    <name type="scientific">Rodentibacter pneumotropicus</name>
    <dbReference type="NCBI Taxonomy" id="758"/>
    <lineage>
        <taxon>Bacteria</taxon>
        <taxon>Pseudomonadati</taxon>
        <taxon>Pseudomonadota</taxon>
        <taxon>Gammaproteobacteria</taxon>
        <taxon>Pasteurellales</taxon>
        <taxon>Pasteurellaceae</taxon>
        <taxon>Rodentibacter</taxon>
    </lineage>
</organism>
<accession>A0A4V3SRB2</accession>
<dbReference type="Pfam" id="PF06890">
    <property type="entry name" value="Phage_Mu_Gp45"/>
    <property type="match status" value="1"/>
</dbReference>
<dbReference type="InterPro" id="IPR013046">
    <property type="entry name" value="GpV/Gp45"/>
</dbReference>
<evidence type="ECO:0000256" key="1">
    <source>
        <dbReference type="SAM" id="MobiDB-lite"/>
    </source>
</evidence>
<sequence length="214" mass="22344">MRRLSQAIQQKAQVAVEEIRQAFRGVLHLVKSADNIQKVQASGLADETLQEVELMQHFGFTSVPPADTQAVILPIGGQTSHGIVIATENGSFRVKNLQGGEVAVYDESGSSIILKNGRLIEIDCDILKIKAATKVAISSPLVETDQVFTAQGQINGNGGMAVQGGSGASFSGNVTQNGGDFTTSGDVKAGSISLKNHKHSGDSGGMTGKSQQNP</sequence>
<dbReference type="InterPro" id="IPR014462">
    <property type="entry name" value="Phage_Mu_Gp45"/>
</dbReference>
<dbReference type="AlphaFoldDB" id="A0A4V3SRB2"/>
<evidence type="ECO:0000259" key="2">
    <source>
        <dbReference type="Pfam" id="PF06890"/>
    </source>
</evidence>
<dbReference type="Pfam" id="PF18946">
    <property type="entry name" value="Apex"/>
    <property type="match status" value="1"/>
</dbReference>
<name>A0A4V3SRB2_9PAST</name>
<feature type="region of interest" description="Disordered" evidence="1">
    <location>
        <begin position="173"/>
        <end position="214"/>
    </location>
</feature>
<evidence type="ECO:0000313" key="4">
    <source>
        <dbReference type="Proteomes" id="UP000306758"/>
    </source>
</evidence>
<dbReference type="InterPro" id="IPR053861">
    <property type="entry name" value="Phage_Mu_Gp45_N"/>
</dbReference>